<dbReference type="InterPro" id="IPR035986">
    <property type="entry name" value="PKD_dom_sf"/>
</dbReference>
<dbReference type="Gene3D" id="2.60.40.10">
    <property type="entry name" value="Immunoglobulins"/>
    <property type="match status" value="1"/>
</dbReference>
<feature type="chain" id="PRO_5045826227" description="PKD/Chitinase domain-containing protein" evidence="1">
    <location>
        <begin position="25"/>
        <end position="712"/>
    </location>
</feature>
<proteinExistence type="predicted"/>
<feature type="signal peptide" evidence="1">
    <location>
        <begin position="1"/>
        <end position="24"/>
    </location>
</feature>
<protein>
    <recommendedName>
        <fullName evidence="2">PKD/Chitinase domain-containing protein</fullName>
    </recommendedName>
</protein>
<dbReference type="PROSITE" id="PS51257">
    <property type="entry name" value="PROKAR_LIPOPROTEIN"/>
    <property type="match status" value="1"/>
</dbReference>
<feature type="domain" description="PKD/Chitinase" evidence="2">
    <location>
        <begin position="31"/>
        <end position="126"/>
    </location>
</feature>
<dbReference type="InterPro" id="IPR013783">
    <property type="entry name" value="Ig-like_fold"/>
</dbReference>
<dbReference type="Pfam" id="PF22352">
    <property type="entry name" value="K319L-like_PKD"/>
    <property type="match status" value="1"/>
</dbReference>
<accession>A0ABQ1MHI6</accession>
<dbReference type="InterPro" id="IPR022409">
    <property type="entry name" value="PKD/Chitinase_dom"/>
</dbReference>
<evidence type="ECO:0000259" key="2">
    <source>
        <dbReference type="SMART" id="SM00089"/>
    </source>
</evidence>
<reference evidence="4" key="1">
    <citation type="journal article" date="2019" name="Int. J. Syst. Evol. Microbiol.">
        <title>The Global Catalogue of Microorganisms (GCM) 10K type strain sequencing project: providing services to taxonomists for standard genome sequencing and annotation.</title>
        <authorList>
            <consortium name="The Broad Institute Genomics Platform"/>
            <consortium name="The Broad Institute Genome Sequencing Center for Infectious Disease"/>
            <person name="Wu L."/>
            <person name="Ma J."/>
        </authorList>
    </citation>
    <scope>NUCLEOTIDE SEQUENCE [LARGE SCALE GENOMIC DNA]</scope>
    <source>
        <strain evidence="4">CGMCC 1.10832</strain>
    </source>
</reference>
<keyword evidence="1" id="KW-0732">Signal</keyword>
<keyword evidence="4" id="KW-1185">Reference proteome</keyword>
<dbReference type="CDD" id="cd00146">
    <property type="entry name" value="PKD"/>
    <property type="match status" value="1"/>
</dbReference>
<dbReference type="SMART" id="SM00089">
    <property type="entry name" value="PKD"/>
    <property type="match status" value="1"/>
</dbReference>
<dbReference type="Proteomes" id="UP000636010">
    <property type="component" value="Unassembled WGS sequence"/>
</dbReference>
<name>A0ABQ1MHI6_9BACT</name>
<dbReference type="EMBL" id="BMEC01000008">
    <property type="protein sequence ID" value="GGC40516.1"/>
    <property type="molecule type" value="Genomic_DNA"/>
</dbReference>
<evidence type="ECO:0000256" key="1">
    <source>
        <dbReference type="SAM" id="SignalP"/>
    </source>
</evidence>
<sequence length="712" mass="75474">MKNLKTMKRFIWLLIIAVAFYGCGEDDEVIVGEPPVANAGVDIDAFVGGTVTLDGSGSADPEGGALTYNWELTQVPSGSNATVSSSTSVNATFTPDLAGNYTAKLTVEDEDGNRDDDEVLISVEEDGAPGAETIVVDEDINSDTVWEDIFNDPDRADYRIEANIDVNALLSIKPGVVVEVKQGLEFIVASSGGIIANGTASKPIKFTSENTEANFKWTGIGIYSSDQRNEFNHVIVEHGGSEALEYVYNGISAYIAANLTVGENAKVNISNSTFSESEEAGILVLEGGELVSFSSNSISENETYGMLVDPLMVEEIDNTTSFNNNGTNGVAFFNGTLASGTDHSWNAMQAGSSIYGVGNLAVSDLLILEPGVSLLMSLDKTIKIGTEGGFISEGTEDNRITISSASAGSGLHWGGLFFSSSDARNLIEYTDISYGGAVDADYIYNGISSYVKTNIYVDDNASVSINNSTLSDSDEFGLVVNESGEINSFENNMLENNASDAVLTNPNSIFIFSGTNTFSENGSNSIRIFSGDLEIAGTIPALDASGFYLINGEIDIESNVNIEEGANFEIKENVFIDVEATGSLKAVGTASNKITFTTSDLDGGRYWGGIRFYSSSSLNELNHVTVSYAGGDDAMYFYGSVNSYVYSNITLSTSAKLKLTNSTIINSEGYGLAIRNTATVNGIGKDDVGNIADIISANADFSSNATTNIVFE</sequence>
<evidence type="ECO:0000313" key="3">
    <source>
        <dbReference type="EMBL" id="GGC40516.1"/>
    </source>
</evidence>
<evidence type="ECO:0000313" key="4">
    <source>
        <dbReference type="Proteomes" id="UP000636010"/>
    </source>
</evidence>
<dbReference type="SMART" id="SM00710">
    <property type="entry name" value="PbH1"/>
    <property type="match status" value="7"/>
</dbReference>
<gene>
    <name evidence="3" type="ORF">GCM10011506_27620</name>
</gene>
<dbReference type="SUPFAM" id="SSF49299">
    <property type="entry name" value="PKD domain"/>
    <property type="match status" value="1"/>
</dbReference>
<organism evidence="3 4">
    <name type="scientific">Marivirga lumbricoides</name>
    <dbReference type="NCBI Taxonomy" id="1046115"/>
    <lineage>
        <taxon>Bacteria</taxon>
        <taxon>Pseudomonadati</taxon>
        <taxon>Bacteroidota</taxon>
        <taxon>Cytophagia</taxon>
        <taxon>Cytophagales</taxon>
        <taxon>Marivirgaceae</taxon>
        <taxon>Marivirga</taxon>
    </lineage>
</organism>
<comment type="caution">
    <text evidence="3">The sequence shown here is derived from an EMBL/GenBank/DDBJ whole genome shotgun (WGS) entry which is preliminary data.</text>
</comment>
<dbReference type="InterPro" id="IPR006626">
    <property type="entry name" value="PbH1"/>
</dbReference>